<dbReference type="SUPFAM" id="SSF55073">
    <property type="entry name" value="Nucleotide cyclase"/>
    <property type="match status" value="1"/>
</dbReference>
<evidence type="ECO:0000313" key="4">
    <source>
        <dbReference type="EMBL" id="ESQ84250.1"/>
    </source>
</evidence>
<dbReference type="Proteomes" id="UP000017837">
    <property type="component" value="Unassembled WGS sequence"/>
</dbReference>
<dbReference type="Pfam" id="PF00990">
    <property type="entry name" value="GGDEF"/>
    <property type="match status" value="1"/>
</dbReference>
<dbReference type="Gene3D" id="3.20.20.450">
    <property type="entry name" value="EAL domain"/>
    <property type="match status" value="1"/>
</dbReference>
<keyword evidence="5" id="KW-1185">Reference proteome</keyword>
<keyword evidence="1" id="KW-1133">Transmembrane helix</keyword>
<dbReference type="CDD" id="cd01949">
    <property type="entry name" value="GGDEF"/>
    <property type="match status" value="1"/>
</dbReference>
<dbReference type="SUPFAM" id="SSF141868">
    <property type="entry name" value="EAL domain-like"/>
    <property type="match status" value="1"/>
</dbReference>
<reference evidence="4 5" key="1">
    <citation type="journal article" date="2014" name="Nature">
        <title>Sequential evolution of bacterial morphology by co-option of a developmental regulator.</title>
        <authorList>
            <person name="Jiang C."/>
            <person name="Brown P.J."/>
            <person name="Ducret A."/>
            <person name="Brun Y.V."/>
        </authorList>
    </citation>
    <scope>NUCLEOTIDE SEQUENCE [LARGE SCALE GENOMIC DNA]</scope>
    <source>
        <strain evidence="4 5">DSM 16100</strain>
    </source>
</reference>
<dbReference type="PANTHER" id="PTHR33121:SF79">
    <property type="entry name" value="CYCLIC DI-GMP PHOSPHODIESTERASE PDED-RELATED"/>
    <property type="match status" value="1"/>
</dbReference>
<dbReference type="SMART" id="SM00267">
    <property type="entry name" value="GGDEF"/>
    <property type="match status" value="1"/>
</dbReference>
<evidence type="ECO:0000313" key="5">
    <source>
        <dbReference type="Proteomes" id="UP000017837"/>
    </source>
</evidence>
<evidence type="ECO:0000259" key="3">
    <source>
        <dbReference type="PROSITE" id="PS50887"/>
    </source>
</evidence>
<dbReference type="InterPro" id="IPR050706">
    <property type="entry name" value="Cyclic-di-GMP_PDE-like"/>
</dbReference>
<keyword evidence="1" id="KW-0472">Membrane</keyword>
<evidence type="ECO:0008006" key="6">
    <source>
        <dbReference type="Google" id="ProtNLM"/>
    </source>
</evidence>
<dbReference type="RefSeq" id="WP_018083673.1">
    <property type="nucleotide sequence ID" value="NZ_AQWM01000039.1"/>
</dbReference>
<dbReference type="PATRIC" id="fig|1121022.4.peg.4037"/>
<organism evidence="4 5">
    <name type="scientific">Asticcacaulis benevestitus DSM 16100 = ATCC BAA-896</name>
    <dbReference type="NCBI Taxonomy" id="1121022"/>
    <lineage>
        <taxon>Bacteria</taxon>
        <taxon>Pseudomonadati</taxon>
        <taxon>Pseudomonadota</taxon>
        <taxon>Alphaproteobacteria</taxon>
        <taxon>Caulobacterales</taxon>
        <taxon>Caulobacteraceae</taxon>
        <taxon>Asticcacaulis</taxon>
    </lineage>
</organism>
<feature type="domain" description="GGDEF" evidence="3">
    <location>
        <begin position="262"/>
        <end position="396"/>
    </location>
</feature>
<evidence type="ECO:0000256" key="1">
    <source>
        <dbReference type="SAM" id="Phobius"/>
    </source>
</evidence>
<sequence length="678" mass="74539">MRSDIKTAERLQAKLVEVAYKNIPPMLCVNIAAAIGAACTVGGEGYKLAWVWLTLMLALSAIRLFDWVRHRSAVKSGSVDAPRQIEYWQRNYGMWLCASALLWAVLACAVIDGEAKHAGCISKYTLIIIISALAGGATGVTAALKYEGRTYISILLIPASLALAIFSPVDIAIATLGLVFWVVMLVSHTNNNTILRQSLNLQHENIKLIADLKDLNGTLETKIIDRTRALKEIAYLDALTHLPNRRGLMEWARAFIKDNNTSSVAVMFLDLDRFKQINDALGHDIGDRVLVSVAEQIKTQLPPDAILARWGGDEFIVAVPRTIDAPDRVHSLSDQIIQAVSLPFTLNGETIRLGVSIGLALYPDDDKSFTDVIHAADLAVTEVKRTERGRALAYSETYAEIQRRRYDLSRALGEAIGTDELSLAYQPIISAKTGRVVAQEALARWKHPVLGAISPDEFIKLAEDTDRIVALGDWALERACTDAVNWGQDGAGVKVAVNASIKQLLHGQFDLKVVQILNRTGLSPARLEIEVTESLFDDEHLEQVLGCVKNLRELGVEIHIDDFGTGYSSLSRLHRFPVTGVKIDRHFVNDIDGQGRVIVESAVMIARRFGFEVIAEGVETFAQAKTLYEIGVDKFQGYYFGRPSAVACQESFAPQWTSEAAPGADRDDASFLSYSGLR</sequence>
<gene>
    <name evidence="4" type="ORF">ABENE_19700</name>
</gene>
<keyword evidence="1" id="KW-0812">Transmembrane</keyword>
<dbReference type="CDD" id="cd01948">
    <property type="entry name" value="EAL"/>
    <property type="match status" value="1"/>
</dbReference>
<dbReference type="Gene3D" id="3.30.70.270">
    <property type="match status" value="1"/>
</dbReference>
<dbReference type="PANTHER" id="PTHR33121">
    <property type="entry name" value="CYCLIC DI-GMP PHOSPHODIESTERASE PDEF"/>
    <property type="match status" value="1"/>
</dbReference>
<feature type="transmembrane region" description="Helical" evidence="1">
    <location>
        <begin position="124"/>
        <end position="144"/>
    </location>
</feature>
<dbReference type="EMBL" id="AWGB01000064">
    <property type="protein sequence ID" value="ESQ84250.1"/>
    <property type="molecule type" value="Genomic_DNA"/>
</dbReference>
<protein>
    <recommendedName>
        <fullName evidence="6">Diguanylate cyclase</fullName>
    </recommendedName>
</protein>
<feature type="transmembrane region" description="Helical" evidence="1">
    <location>
        <begin position="23"/>
        <end position="43"/>
    </location>
</feature>
<dbReference type="PROSITE" id="PS50887">
    <property type="entry name" value="GGDEF"/>
    <property type="match status" value="1"/>
</dbReference>
<dbReference type="Pfam" id="PF00563">
    <property type="entry name" value="EAL"/>
    <property type="match status" value="1"/>
</dbReference>
<proteinExistence type="predicted"/>
<evidence type="ECO:0000259" key="2">
    <source>
        <dbReference type="PROSITE" id="PS50883"/>
    </source>
</evidence>
<dbReference type="InterPro" id="IPR035919">
    <property type="entry name" value="EAL_sf"/>
</dbReference>
<accession>V4PG01</accession>
<dbReference type="STRING" id="1121022.GCA_000376105_03988"/>
<dbReference type="SMART" id="SM00052">
    <property type="entry name" value="EAL"/>
    <property type="match status" value="1"/>
</dbReference>
<dbReference type="InterPro" id="IPR029787">
    <property type="entry name" value="Nucleotide_cyclase"/>
</dbReference>
<dbReference type="InterPro" id="IPR043128">
    <property type="entry name" value="Rev_trsase/Diguanyl_cyclase"/>
</dbReference>
<dbReference type="NCBIfam" id="TIGR00254">
    <property type="entry name" value="GGDEF"/>
    <property type="match status" value="1"/>
</dbReference>
<comment type="caution">
    <text evidence="4">The sequence shown here is derived from an EMBL/GenBank/DDBJ whole genome shotgun (WGS) entry which is preliminary data.</text>
</comment>
<dbReference type="GO" id="GO:0071111">
    <property type="term" value="F:cyclic-guanylate-specific phosphodiesterase activity"/>
    <property type="evidence" value="ECO:0007669"/>
    <property type="project" value="InterPro"/>
</dbReference>
<dbReference type="InterPro" id="IPR000160">
    <property type="entry name" value="GGDEF_dom"/>
</dbReference>
<feature type="transmembrane region" description="Helical" evidence="1">
    <location>
        <begin position="151"/>
        <end position="184"/>
    </location>
</feature>
<dbReference type="eggNOG" id="COG5001">
    <property type="taxonomic scope" value="Bacteria"/>
</dbReference>
<feature type="transmembrane region" description="Helical" evidence="1">
    <location>
        <begin position="92"/>
        <end position="112"/>
    </location>
</feature>
<feature type="domain" description="EAL" evidence="2">
    <location>
        <begin position="405"/>
        <end position="657"/>
    </location>
</feature>
<dbReference type="PROSITE" id="PS50883">
    <property type="entry name" value="EAL"/>
    <property type="match status" value="1"/>
</dbReference>
<feature type="transmembrane region" description="Helical" evidence="1">
    <location>
        <begin position="49"/>
        <end position="68"/>
    </location>
</feature>
<dbReference type="OrthoDB" id="7167813at2"/>
<name>V4PG01_9CAUL</name>
<dbReference type="InterPro" id="IPR001633">
    <property type="entry name" value="EAL_dom"/>
</dbReference>
<dbReference type="AlphaFoldDB" id="V4PG01"/>